<keyword evidence="3" id="KW-0378">Hydrolase</keyword>
<dbReference type="InterPro" id="IPR027387">
    <property type="entry name" value="Cytb/b6-like_sf"/>
</dbReference>
<keyword evidence="3" id="KW-0540">Nuclease</keyword>
<name>A0A3N4L5R4_9PEZI</name>
<dbReference type="Pfam" id="PF00961">
    <property type="entry name" value="LAGLIDADG_1"/>
    <property type="match status" value="1"/>
</dbReference>
<evidence type="ECO:0000313" key="4">
    <source>
        <dbReference type="Proteomes" id="UP000267821"/>
    </source>
</evidence>
<protein>
    <submittedName>
        <fullName evidence="3">Homing endonuclease</fullName>
    </submittedName>
</protein>
<feature type="domain" description="Homing endonuclease LAGLIDADG" evidence="2">
    <location>
        <begin position="77"/>
        <end position="156"/>
    </location>
</feature>
<dbReference type="GO" id="GO:0016020">
    <property type="term" value="C:membrane"/>
    <property type="evidence" value="ECO:0007669"/>
    <property type="project" value="InterPro"/>
</dbReference>
<sequence>YVLPYGQMSLWGATVNKNLLCAIPWLGQDIVQLKDISVLILPIIGEVSPQALRRTGNQIRTDKKEFLSIPYCFLAMLVGFIDGDGYISITKSSKGFISINLTISLHIRDLSTLQYMQSVLGIGRINIYSKLNTCKWIICKTDLQEVLFPLLLHHNLYFLTDNRREQFNKAMFILQNSIKLFSNMPAVVPCLFPLPTSASGYVALPFFHNWIVGFTMAEGSFLVKSNDDACFQLRQRKHVLLFEAFKIVFGTGRKIGLADNYNLFSVSSKSDIQRVVNFFSFSGYHPIVGYKLIQYEQWLTYLRNSVRYGKLKFPSGWSAPPSRESKVPQSSFPPPHPAPTPTLITSPFS</sequence>
<dbReference type="SUPFAM" id="SSF55608">
    <property type="entry name" value="Homing endonucleases"/>
    <property type="match status" value="2"/>
</dbReference>
<dbReference type="AlphaFoldDB" id="A0A3N4L5R4"/>
<feature type="compositionally biased region" description="Pro residues" evidence="1">
    <location>
        <begin position="331"/>
        <end position="340"/>
    </location>
</feature>
<keyword evidence="4" id="KW-1185">Reference proteome</keyword>
<dbReference type="PANTHER" id="PTHR36181:SF2">
    <property type="entry name" value="INTRON-ENCODED ENDONUCLEASE AI3-RELATED"/>
    <property type="match status" value="1"/>
</dbReference>
<dbReference type="GO" id="GO:0022904">
    <property type="term" value="P:respiratory electron transport chain"/>
    <property type="evidence" value="ECO:0007669"/>
    <property type="project" value="InterPro"/>
</dbReference>
<dbReference type="InterPro" id="IPR051289">
    <property type="entry name" value="LAGLIDADG_Endonuclease"/>
</dbReference>
<proteinExistence type="predicted"/>
<dbReference type="InParanoid" id="A0A3N4L5R4"/>
<dbReference type="OrthoDB" id="5413189at2759"/>
<dbReference type="InterPro" id="IPR027434">
    <property type="entry name" value="Homing_endonucl"/>
</dbReference>
<evidence type="ECO:0000259" key="2">
    <source>
        <dbReference type="Pfam" id="PF00961"/>
    </source>
</evidence>
<feature type="non-terminal residue" evidence="3">
    <location>
        <position position="1"/>
    </location>
</feature>
<accession>A0A3N4L5R4</accession>
<feature type="region of interest" description="Disordered" evidence="1">
    <location>
        <begin position="316"/>
        <end position="349"/>
    </location>
</feature>
<dbReference type="EMBL" id="ML121888">
    <property type="protein sequence ID" value="RPB17906.1"/>
    <property type="molecule type" value="Genomic_DNA"/>
</dbReference>
<evidence type="ECO:0000313" key="3">
    <source>
        <dbReference type="EMBL" id="RPB17906.1"/>
    </source>
</evidence>
<gene>
    <name evidence="3" type="ORF">L211DRAFT_799381</name>
</gene>
<dbReference type="SUPFAM" id="SSF81342">
    <property type="entry name" value="Transmembrane di-heme cytochromes"/>
    <property type="match status" value="1"/>
</dbReference>
<dbReference type="GO" id="GO:0004519">
    <property type="term" value="F:endonuclease activity"/>
    <property type="evidence" value="ECO:0007669"/>
    <property type="project" value="UniProtKB-KW"/>
</dbReference>
<dbReference type="Gene3D" id="3.10.28.10">
    <property type="entry name" value="Homing endonucleases"/>
    <property type="match status" value="2"/>
</dbReference>
<organism evidence="3 4">
    <name type="scientific">Terfezia boudieri ATCC MYA-4762</name>
    <dbReference type="NCBI Taxonomy" id="1051890"/>
    <lineage>
        <taxon>Eukaryota</taxon>
        <taxon>Fungi</taxon>
        <taxon>Dikarya</taxon>
        <taxon>Ascomycota</taxon>
        <taxon>Pezizomycotina</taxon>
        <taxon>Pezizomycetes</taxon>
        <taxon>Pezizales</taxon>
        <taxon>Pezizaceae</taxon>
        <taxon>Terfezia</taxon>
    </lineage>
</organism>
<evidence type="ECO:0000256" key="1">
    <source>
        <dbReference type="SAM" id="MobiDB-lite"/>
    </source>
</evidence>
<keyword evidence="3" id="KW-0255">Endonuclease</keyword>
<dbReference type="STRING" id="1051890.A0A3N4L5R4"/>
<dbReference type="InterPro" id="IPR004860">
    <property type="entry name" value="LAGLIDADG_dom"/>
</dbReference>
<dbReference type="PANTHER" id="PTHR36181">
    <property type="entry name" value="INTRON-ENCODED ENDONUCLEASE AI3-RELATED"/>
    <property type="match status" value="1"/>
</dbReference>
<dbReference type="GO" id="GO:0005739">
    <property type="term" value="C:mitochondrion"/>
    <property type="evidence" value="ECO:0007669"/>
    <property type="project" value="UniProtKB-ARBA"/>
</dbReference>
<dbReference type="InterPro" id="IPR016174">
    <property type="entry name" value="Di-haem_cyt_TM"/>
</dbReference>
<dbReference type="Proteomes" id="UP000267821">
    <property type="component" value="Unassembled WGS sequence"/>
</dbReference>
<reference evidence="3 4" key="1">
    <citation type="journal article" date="2018" name="Nat. Ecol. Evol.">
        <title>Pezizomycetes genomes reveal the molecular basis of ectomycorrhizal truffle lifestyle.</title>
        <authorList>
            <person name="Murat C."/>
            <person name="Payen T."/>
            <person name="Noel B."/>
            <person name="Kuo A."/>
            <person name="Morin E."/>
            <person name="Chen J."/>
            <person name="Kohler A."/>
            <person name="Krizsan K."/>
            <person name="Balestrini R."/>
            <person name="Da Silva C."/>
            <person name="Montanini B."/>
            <person name="Hainaut M."/>
            <person name="Levati E."/>
            <person name="Barry K.W."/>
            <person name="Belfiori B."/>
            <person name="Cichocki N."/>
            <person name="Clum A."/>
            <person name="Dockter R.B."/>
            <person name="Fauchery L."/>
            <person name="Guy J."/>
            <person name="Iotti M."/>
            <person name="Le Tacon F."/>
            <person name="Lindquist E.A."/>
            <person name="Lipzen A."/>
            <person name="Malagnac F."/>
            <person name="Mello A."/>
            <person name="Molinier V."/>
            <person name="Miyauchi S."/>
            <person name="Poulain J."/>
            <person name="Riccioni C."/>
            <person name="Rubini A."/>
            <person name="Sitrit Y."/>
            <person name="Splivallo R."/>
            <person name="Traeger S."/>
            <person name="Wang M."/>
            <person name="Zifcakova L."/>
            <person name="Wipf D."/>
            <person name="Zambonelli A."/>
            <person name="Paolocci F."/>
            <person name="Nowrousian M."/>
            <person name="Ottonello S."/>
            <person name="Baldrian P."/>
            <person name="Spatafora J.W."/>
            <person name="Henrissat B."/>
            <person name="Nagy L.G."/>
            <person name="Aury J.M."/>
            <person name="Wincker P."/>
            <person name="Grigoriev I.V."/>
            <person name="Bonfante P."/>
            <person name="Martin F.M."/>
        </authorList>
    </citation>
    <scope>NUCLEOTIDE SEQUENCE [LARGE SCALE GENOMIC DNA]</scope>
    <source>
        <strain evidence="3 4">ATCC MYA-4762</strain>
    </source>
</reference>
<dbReference type="Gene3D" id="1.20.810.10">
    <property type="entry name" value="Cytochrome Bc1 Complex, Chain C"/>
    <property type="match status" value="1"/>
</dbReference>